<evidence type="ECO:0000256" key="2">
    <source>
        <dbReference type="ARBA" id="ARBA00022553"/>
    </source>
</evidence>
<dbReference type="Pfam" id="PF00249">
    <property type="entry name" value="Myb_DNA-binding"/>
    <property type="match status" value="1"/>
</dbReference>
<feature type="domain" description="Response regulatory" evidence="10">
    <location>
        <begin position="18"/>
        <end position="133"/>
    </location>
</feature>
<feature type="domain" description="HTH myb-type" evidence="11">
    <location>
        <begin position="219"/>
        <end position="278"/>
    </location>
</feature>
<evidence type="ECO:0000256" key="5">
    <source>
        <dbReference type="ARBA" id="ARBA00023159"/>
    </source>
</evidence>
<feature type="non-terminal residue" evidence="12">
    <location>
        <position position="540"/>
    </location>
</feature>
<dbReference type="AlphaFoldDB" id="A0A022PT37"/>
<dbReference type="FunFam" id="1.10.10.60:FF:000007">
    <property type="entry name" value="Two-component response regulator"/>
    <property type="match status" value="1"/>
</dbReference>
<dbReference type="GO" id="GO:0005634">
    <property type="term" value="C:nucleus"/>
    <property type="evidence" value="ECO:0007669"/>
    <property type="project" value="UniProtKB-SubCell"/>
</dbReference>
<dbReference type="SMART" id="SM00448">
    <property type="entry name" value="REC"/>
    <property type="match status" value="1"/>
</dbReference>
<evidence type="ECO:0000313" key="12">
    <source>
        <dbReference type="EMBL" id="EYU19517.1"/>
    </source>
</evidence>
<dbReference type="PROSITE" id="PS51294">
    <property type="entry name" value="HTH_MYB"/>
    <property type="match status" value="1"/>
</dbReference>
<dbReference type="GO" id="GO:0000160">
    <property type="term" value="P:phosphorelay signal transduction system"/>
    <property type="evidence" value="ECO:0007669"/>
    <property type="project" value="UniProtKB-KW"/>
</dbReference>
<dbReference type="SUPFAM" id="SSF46689">
    <property type="entry name" value="Homeodomain-like"/>
    <property type="match status" value="1"/>
</dbReference>
<feature type="modified residue" description="4-aspartylphosphate" evidence="8">
    <location>
        <position position="69"/>
    </location>
</feature>
<reference evidence="12 13" key="1">
    <citation type="journal article" date="2013" name="Proc. Natl. Acad. Sci. U.S.A.">
        <title>Fine-scale variation in meiotic recombination in Mimulus inferred from population shotgun sequencing.</title>
        <authorList>
            <person name="Hellsten U."/>
            <person name="Wright K.M."/>
            <person name="Jenkins J."/>
            <person name="Shu S."/>
            <person name="Yuan Y."/>
            <person name="Wessler S.R."/>
            <person name="Schmutz J."/>
            <person name="Willis J.H."/>
            <person name="Rokhsar D.S."/>
        </authorList>
    </citation>
    <scope>NUCLEOTIDE SEQUENCE [LARGE SCALE GENOMIC DNA]</scope>
    <source>
        <strain evidence="13">cv. DUN x IM62</strain>
    </source>
</reference>
<evidence type="ECO:0000256" key="4">
    <source>
        <dbReference type="ARBA" id="ARBA00023015"/>
    </source>
</evidence>
<dbReference type="InterPro" id="IPR001005">
    <property type="entry name" value="SANT/Myb"/>
</dbReference>
<dbReference type="InterPro" id="IPR009057">
    <property type="entry name" value="Homeodomain-like_sf"/>
</dbReference>
<keyword evidence="6" id="KW-0804">Transcription</keyword>
<dbReference type="Pfam" id="PF00072">
    <property type="entry name" value="Response_reg"/>
    <property type="match status" value="1"/>
</dbReference>
<feature type="region of interest" description="Disordered" evidence="9">
    <location>
        <begin position="178"/>
        <end position="221"/>
    </location>
</feature>
<dbReference type="Gene3D" id="3.40.50.2300">
    <property type="match status" value="1"/>
</dbReference>
<dbReference type="GO" id="GO:0009736">
    <property type="term" value="P:cytokinin-activated signaling pathway"/>
    <property type="evidence" value="ECO:0007669"/>
    <property type="project" value="InterPro"/>
</dbReference>
<feature type="compositionally biased region" description="Polar residues" evidence="9">
    <location>
        <begin position="210"/>
        <end position="220"/>
    </location>
</feature>
<dbReference type="PROSITE" id="PS50110">
    <property type="entry name" value="RESPONSE_REGULATORY"/>
    <property type="match status" value="1"/>
</dbReference>
<proteinExistence type="predicted"/>
<dbReference type="NCBIfam" id="TIGR01557">
    <property type="entry name" value="myb_SHAQKYF"/>
    <property type="match status" value="1"/>
</dbReference>
<dbReference type="CDD" id="cd17584">
    <property type="entry name" value="REC_typeB_ARR-like"/>
    <property type="match status" value="1"/>
</dbReference>
<keyword evidence="7" id="KW-0539">Nucleus</keyword>
<dbReference type="eggNOG" id="KOG1601">
    <property type="taxonomic scope" value="Eukaryota"/>
</dbReference>
<dbReference type="InterPro" id="IPR045279">
    <property type="entry name" value="ARR-like"/>
</dbReference>
<dbReference type="STRING" id="4155.A0A022PT37"/>
<keyword evidence="13" id="KW-1185">Reference proteome</keyword>
<dbReference type="PANTHER" id="PTHR43874:SF19">
    <property type="entry name" value="RESPONSE REGULATOR 23-RELATED"/>
    <property type="match status" value="1"/>
</dbReference>
<keyword evidence="5" id="KW-0010">Activator</keyword>
<evidence type="ECO:0000256" key="9">
    <source>
        <dbReference type="SAM" id="MobiDB-lite"/>
    </source>
</evidence>
<keyword evidence="3" id="KW-0902">Two-component regulatory system</keyword>
<protein>
    <recommendedName>
        <fullName evidence="14">Two-component response regulator</fullName>
    </recommendedName>
</protein>
<name>A0A022PT37_ERYGU</name>
<evidence type="ECO:0000256" key="8">
    <source>
        <dbReference type="PROSITE-ProRule" id="PRU00169"/>
    </source>
</evidence>
<dbReference type="GO" id="GO:0003677">
    <property type="term" value="F:DNA binding"/>
    <property type="evidence" value="ECO:0007669"/>
    <property type="project" value="InterPro"/>
</dbReference>
<evidence type="ECO:0000256" key="6">
    <source>
        <dbReference type="ARBA" id="ARBA00023163"/>
    </source>
</evidence>
<dbReference type="Proteomes" id="UP000030748">
    <property type="component" value="Unassembled WGS sequence"/>
</dbReference>
<dbReference type="InterPro" id="IPR017930">
    <property type="entry name" value="Myb_dom"/>
</dbReference>
<dbReference type="SUPFAM" id="SSF52172">
    <property type="entry name" value="CheY-like"/>
    <property type="match status" value="1"/>
</dbReference>
<evidence type="ECO:0000313" key="13">
    <source>
        <dbReference type="Proteomes" id="UP000030748"/>
    </source>
</evidence>
<evidence type="ECO:0000256" key="7">
    <source>
        <dbReference type="ARBA" id="ARBA00023242"/>
    </source>
</evidence>
<evidence type="ECO:0000256" key="1">
    <source>
        <dbReference type="ARBA" id="ARBA00004123"/>
    </source>
</evidence>
<keyword evidence="2 8" id="KW-0597">Phosphoprotein</keyword>
<gene>
    <name evidence="12" type="ORF">MIMGU_mgv1a026405mg</name>
</gene>
<dbReference type="InterPro" id="IPR011006">
    <property type="entry name" value="CheY-like_superfamily"/>
</dbReference>
<sequence>MEGETVSSQSRKSFDTVSILVVDDDLTCLAIVAAILKKFKYEVVTVKHPSDALCTLRIKGGAFDLVVSDIHMPDMNGFELQQVITQEFHLPVVLMSADNKEGVISKGLENGAAFFISKPVTPDDLRNLWQFASTKKKTSSRVVINDITGSDYDLFQPREIINSNDKNRSDEKPVFVVSASTSNKDISHSKNPKRKTQTKEDSDNDEEEQIGNNNNAASTNKKPKIVWTDSLHNRFLEAIRSIGLDRSVPKKILEEMNVPGLTRENVASHLQKYRIFLRRVSDASSKISGVDEKGLLSRSGINRYSKYQFYHHRQNLGNFDFPSGLKMQAQSRFGQSHLISSNRSLFQPNIGPNNRLCGGIAQRNNYEAGPLLFPGNLSSAWENPNILTPRNNVVSSIPSTNFSDRTNFVGYNISNIKHLGEGYSRSCNNIGEYDNRGGPEINGNGEFQNNNNINLEQLMDVVNGGEQLSDVVNANHDHQENLMPPFLGINEGIISEGQNGDLSDVFSTPIFHQLPEFDDTTTANQLFADQLTIQNKLPQQ</sequence>
<dbReference type="EMBL" id="KI632289">
    <property type="protein sequence ID" value="EYU19517.1"/>
    <property type="molecule type" value="Genomic_DNA"/>
</dbReference>
<dbReference type="InterPro" id="IPR001789">
    <property type="entry name" value="Sig_transdc_resp-reg_receiver"/>
</dbReference>
<evidence type="ECO:0000259" key="11">
    <source>
        <dbReference type="PROSITE" id="PS51294"/>
    </source>
</evidence>
<evidence type="ECO:0000256" key="3">
    <source>
        <dbReference type="ARBA" id="ARBA00023012"/>
    </source>
</evidence>
<dbReference type="PANTHER" id="PTHR43874">
    <property type="entry name" value="TWO-COMPONENT RESPONSE REGULATOR"/>
    <property type="match status" value="1"/>
</dbReference>
<keyword evidence="4" id="KW-0805">Transcription regulation</keyword>
<evidence type="ECO:0008006" key="14">
    <source>
        <dbReference type="Google" id="ProtNLM"/>
    </source>
</evidence>
<organism evidence="12 13">
    <name type="scientific">Erythranthe guttata</name>
    <name type="common">Yellow monkey flower</name>
    <name type="synonym">Mimulus guttatus</name>
    <dbReference type="NCBI Taxonomy" id="4155"/>
    <lineage>
        <taxon>Eukaryota</taxon>
        <taxon>Viridiplantae</taxon>
        <taxon>Streptophyta</taxon>
        <taxon>Embryophyta</taxon>
        <taxon>Tracheophyta</taxon>
        <taxon>Spermatophyta</taxon>
        <taxon>Magnoliopsida</taxon>
        <taxon>eudicotyledons</taxon>
        <taxon>Gunneridae</taxon>
        <taxon>Pentapetalae</taxon>
        <taxon>asterids</taxon>
        <taxon>lamiids</taxon>
        <taxon>Lamiales</taxon>
        <taxon>Phrymaceae</taxon>
        <taxon>Erythranthe</taxon>
    </lineage>
</organism>
<dbReference type="Gene3D" id="1.10.10.60">
    <property type="entry name" value="Homeodomain-like"/>
    <property type="match status" value="1"/>
</dbReference>
<evidence type="ECO:0000259" key="10">
    <source>
        <dbReference type="PROSITE" id="PS50110"/>
    </source>
</evidence>
<accession>A0A022PT37</accession>
<comment type="subcellular location">
    <subcellularLocation>
        <location evidence="1">Nucleus</location>
    </subcellularLocation>
</comment>
<dbReference type="InterPro" id="IPR006447">
    <property type="entry name" value="Myb_dom_plants"/>
</dbReference>